<feature type="transmembrane region" description="Helical" evidence="1">
    <location>
        <begin position="68"/>
        <end position="85"/>
    </location>
</feature>
<keyword evidence="1" id="KW-0472">Membrane</keyword>
<dbReference type="Pfam" id="PF06170">
    <property type="entry name" value="DUF983"/>
    <property type="match status" value="1"/>
</dbReference>
<keyword evidence="1" id="KW-0812">Transmembrane</keyword>
<feature type="transmembrane region" description="Helical" evidence="1">
    <location>
        <begin position="97"/>
        <end position="115"/>
    </location>
</feature>
<sequence>MPQGPVRDAPVEPMLHVPAGVALLRGAMGRCPACGQGRLFSGYLRVVDECSHCHAPLGRIRADDAPPYFTIFLAGHVLLPGVFLVERFWRPEMWVHMAIWLPAFAIVCTLLLRPVKGAVVAWMMRLGLTGDEQGAPVVVAPTRRPAPDA</sequence>
<evidence type="ECO:0000313" key="2">
    <source>
        <dbReference type="EMBL" id="BDG73062.1"/>
    </source>
</evidence>
<organism evidence="2 3">
    <name type="scientific">Roseomonas fluvialis</name>
    <dbReference type="NCBI Taxonomy" id="1750527"/>
    <lineage>
        <taxon>Bacteria</taxon>
        <taxon>Pseudomonadati</taxon>
        <taxon>Pseudomonadota</taxon>
        <taxon>Alphaproteobacteria</taxon>
        <taxon>Acetobacterales</taxon>
        <taxon>Roseomonadaceae</taxon>
        <taxon>Roseomonas</taxon>
    </lineage>
</organism>
<dbReference type="Proteomes" id="UP000831327">
    <property type="component" value="Chromosome"/>
</dbReference>
<protein>
    <recommendedName>
        <fullName evidence="4">DUF983 domain-containing protein</fullName>
    </recommendedName>
</protein>
<dbReference type="EMBL" id="AP025637">
    <property type="protein sequence ID" value="BDG73062.1"/>
    <property type="molecule type" value="Genomic_DNA"/>
</dbReference>
<keyword evidence="1" id="KW-1133">Transmembrane helix</keyword>
<evidence type="ECO:0000256" key="1">
    <source>
        <dbReference type="SAM" id="Phobius"/>
    </source>
</evidence>
<evidence type="ECO:0000313" key="3">
    <source>
        <dbReference type="Proteomes" id="UP000831327"/>
    </source>
</evidence>
<accession>A0ABM7Y5A4</accession>
<name>A0ABM7Y5A4_9PROT</name>
<dbReference type="InterPro" id="IPR009325">
    <property type="entry name" value="DUF983"/>
</dbReference>
<gene>
    <name evidence="2" type="ORF">Rmf_29910</name>
</gene>
<keyword evidence="3" id="KW-1185">Reference proteome</keyword>
<dbReference type="RefSeq" id="WP_244407301.1">
    <property type="nucleotide sequence ID" value="NZ_AP025637.1"/>
</dbReference>
<evidence type="ECO:0008006" key="4">
    <source>
        <dbReference type="Google" id="ProtNLM"/>
    </source>
</evidence>
<proteinExistence type="predicted"/>
<reference evidence="2 3" key="1">
    <citation type="journal article" date="2016" name="Microbes Environ.">
        <title>Phylogenetically diverse aerobic anoxygenic phototrophic bacteria isolated from epilithic biofilms in Tama river, Japan.</title>
        <authorList>
            <person name="Hirose S."/>
            <person name="Matsuura K."/>
            <person name="Haruta S."/>
        </authorList>
    </citation>
    <scope>NUCLEOTIDE SEQUENCE [LARGE SCALE GENOMIC DNA]</scope>
    <source>
        <strain evidence="2 3">S08</strain>
    </source>
</reference>